<comment type="caution">
    <text evidence="1">The sequence shown here is derived from an EMBL/GenBank/DDBJ whole genome shotgun (WGS) entry which is preliminary data.</text>
</comment>
<dbReference type="AlphaFoldDB" id="A0A8J1XL03"/>
<protein>
    <submittedName>
        <fullName evidence="1">Uncharacterized protein</fullName>
    </submittedName>
</protein>
<keyword evidence="2" id="KW-1185">Reference proteome</keyword>
<dbReference type="EMBL" id="CAIIXF020000002">
    <property type="protein sequence ID" value="CAH1776799.1"/>
    <property type="molecule type" value="Genomic_DNA"/>
</dbReference>
<sequence>MLRGKIHRASSIEILIVVIFIMPVFMFWTSLMQYEAKSCDLYNPQVIHVKEYPRTVKKTYSKLVDDARRLQDTLTSTLEFTEKIEAELNKIRSSLGTLVKRSRSGEVIMGIQSSIGKLQELQNLMKEKYQIAQPSNSYEHILGRKEFVPTDKELVQSGRKYLVCPEKFNGSKFGYPFFYKGFVDLPCDHPPLSSLITILINMADYSHKNHKSISAIFRGVSKHFNEVQLIIGYRIGQYIRTIKTHGVNVRFSEFSTKANPGFIWNKLIGQVMTQFVLIGRNLQMLTWDIRIDRLIRESELMDTPIVGGAIRTNDGHWSMGCQQFRLRNYTLVYKSGYDLSNHECVFCDHLQGPFLAKTRFMTSYPFSRTLPKEVLFESFFLNLNQHLKKQFPLCPDSMFHVETTPIPERDIWIPLAKRWNLYRLRLSSGQLYGFDCKKSKTRFNREAGMAQPPCRLQELTDFIKAVMSLCEKNNILCELQEGTALGAVKFNKVLPWELDADITFHSSNFSKFESLASSFRQLGYKLVVKSRPWCCVDGVIAGGIFNVFSQNWKVEMYGQHLMDSEKMIHRGLTPTQVHFDGQWVNVPTNPGLFVRNRYGKEVYQHAQHWMTLGHSTGWTPYVPSKFKTCSKPGDMACLDQYLADGNLQFEEPLI</sequence>
<gene>
    <name evidence="1" type="ORF">OFUS_LOCUS3935</name>
</gene>
<accession>A0A8J1XL03</accession>
<dbReference type="PANTHER" id="PTHR13627:SF34">
    <property type="entry name" value="RIBITOL-5-PHOSPHATE TRANSFERASE"/>
    <property type="match status" value="1"/>
</dbReference>
<organism evidence="1 2">
    <name type="scientific">Owenia fusiformis</name>
    <name type="common">Polychaete worm</name>
    <dbReference type="NCBI Taxonomy" id="6347"/>
    <lineage>
        <taxon>Eukaryota</taxon>
        <taxon>Metazoa</taxon>
        <taxon>Spiralia</taxon>
        <taxon>Lophotrochozoa</taxon>
        <taxon>Annelida</taxon>
        <taxon>Polychaeta</taxon>
        <taxon>Sedentaria</taxon>
        <taxon>Canalipalpata</taxon>
        <taxon>Sabellida</taxon>
        <taxon>Oweniida</taxon>
        <taxon>Oweniidae</taxon>
        <taxon>Owenia</taxon>
    </lineage>
</organism>
<proteinExistence type="predicted"/>
<reference evidence="1" key="1">
    <citation type="submission" date="2022-03" db="EMBL/GenBank/DDBJ databases">
        <authorList>
            <person name="Martin C."/>
        </authorList>
    </citation>
    <scope>NUCLEOTIDE SEQUENCE</scope>
</reference>
<dbReference type="InterPro" id="IPR052613">
    <property type="entry name" value="LicD_transferase"/>
</dbReference>
<dbReference type="OrthoDB" id="6358690at2759"/>
<name>A0A8J1XL03_OWEFU</name>
<evidence type="ECO:0000313" key="1">
    <source>
        <dbReference type="EMBL" id="CAH1776799.1"/>
    </source>
</evidence>
<dbReference type="Proteomes" id="UP000749559">
    <property type="component" value="Unassembled WGS sequence"/>
</dbReference>
<dbReference type="PANTHER" id="PTHR13627">
    <property type="entry name" value="FUKUTIN RELATED PROTEIN"/>
    <property type="match status" value="1"/>
</dbReference>
<evidence type="ECO:0000313" key="2">
    <source>
        <dbReference type="Proteomes" id="UP000749559"/>
    </source>
</evidence>